<dbReference type="KEGG" id="bbae:FRD01_09195"/>
<proteinExistence type="predicted"/>
<dbReference type="OrthoDB" id="5500029at2"/>
<dbReference type="RefSeq" id="WP_146959096.1">
    <property type="nucleotide sequence ID" value="NZ_CP042467.1"/>
</dbReference>
<protein>
    <submittedName>
        <fullName evidence="1">Uncharacterized protein</fullName>
    </submittedName>
</protein>
<keyword evidence="2" id="KW-1185">Reference proteome</keyword>
<dbReference type="AlphaFoldDB" id="A0A5B8XQ54"/>
<gene>
    <name evidence="1" type="ORF">FRD01_09195</name>
</gene>
<accession>A0A5B8XQ54</accession>
<evidence type="ECO:0000313" key="2">
    <source>
        <dbReference type="Proteomes" id="UP000321595"/>
    </source>
</evidence>
<dbReference type="EMBL" id="CP042467">
    <property type="protein sequence ID" value="QED27411.1"/>
    <property type="molecule type" value="Genomic_DNA"/>
</dbReference>
<reference evidence="1 2" key="1">
    <citation type="submission" date="2019-08" db="EMBL/GenBank/DDBJ databases">
        <authorList>
            <person name="Liang Q."/>
        </authorList>
    </citation>
    <scope>NUCLEOTIDE SEQUENCE [LARGE SCALE GENOMIC DNA]</scope>
    <source>
        <strain evidence="1 2">V1718</strain>
    </source>
</reference>
<organism evidence="1 2">
    <name type="scientific">Microvenator marinus</name>
    <dbReference type="NCBI Taxonomy" id="2600177"/>
    <lineage>
        <taxon>Bacteria</taxon>
        <taxon>Deltaproteobacteria</taxon>
        <taxon>Bradymonadales</taxon>
        <taxon>Microvenatoraceae</taxon>
        <taxon>Microvenator</taxon>
    </lineage>
</organism>
<sequence>MKSYLELVEHGNPLHQEGPQCPRETLLELIDFCEYRPPLEMASPWRLAPAAARELEEATGYAPEGGWGNFVTLAAAGGFFAVKNEGILCVFNRHTVEKENTAADVQKKLLEGFTRWLAPPQTMAGLLVGLGLHPMWGLRVAHEVRARHFGGHMELKDSRIFPPNQLAIVEEMIFGAIAAIFGVLQELDPKKSYPVDALAQVIAASMHSSRLTHAERISNVHGALPVFVDEVSRSGCYEFSSSDFLRAVLVPSGAACLVPHERFAVAPGVFEGLRIGILTEDAQRSCLEWLKADSCASMVA</sequence>
<name>A0A5B8XQ54_9DELT</name>
<evidence type="ECO:0000313" key="1">
    <source>
        <dbReference type="EMBL" id="QED27411.1"/>
    </source>
</evidence>
<dbReference type="Proteomes" id="UP000321595">
    <property type="component" value="Chromosome"/>
</dbReference>